<keyword evidence="3" id="KW-1185">Reference proteome</keyword>
<name>A0ABD3TCF5_9LAMI</name>
<evidence type="ECO:0000313" key="3">
    <source>
        <dbReference type="Proteomes" id="UP001634393"/>
    </source>
</evidence>
<organism evidence="2 3">
    <name type="scientific">Penstemon smallii</name>
    <dbReference type="NCBI Taxonomy" id="265156"/>
    <lineage>
        <taxon>Eukaryota</taxon>
        <taxon>Viridiplantae</taxon>
        <taxon>Streptophyta</taxon>
        <taxon>Embryophyta</taxon>
        <taxon>Tracheophyta</taxon>
        <taxon>Spermatophyta</taxon>
        <taxon>Magnoliopsida</taxon>
        <taxon>eudicotyledons</taxon>
        <taxon>Gunneridae</taxon>
        <taxon>Pentapetalae</taxon>
        <taxon>asterids</taxon>
        <taxon>lamiids</taxon>
        <taxon>Lamiales</taxon>
        <taxon>Plantaginaceae</taxon>
        <taxon>Cheloneae</taxon>
        <taxon>Penstemon</taxon>
    </lineage>
</organism>
<keyword evidence="1" id="KW-0472">Membrane</keyword>
<sequence length="65" mass="7321">MVLHSPFISMIAFSGHVLRFFDFAGLLPYPIYTYTSISVTFGFLIYSIFLSCSAVLIFIECVLSL</sequence>
<accession>A0ABD3TCF5</accession>
<evidence type="ECO:0000313" key="2">
    <source>
        <dbReference type="EMBL" id="KAL3834286.1"/>
    </source>
</evidence>
<reference evidence="2 3" key="1">
    <citation type="submission" date="2024-12" db="EMBL/GenBank/DDBJ databases">
        <title>The unique morphological basis and parallel evolutionary history of personate flowers in Penstemon.</title>
        <authorList>
            <person name="Depatie T.H."/>
            <person name="Wessinger C.A."/>
        </authorList>
    </citation>
    <scope>NUCLEOTIDE SEQUENCE [LARGE SCALE GENOMIC DNA]</scope>
    <source>
        <strain evidence="2">WTNN_2</strain>
        <tissue evidence="2">Leaf</tissue>
    </source>
</reference>
<dbReference type="EMBL" id="JBJXBP010000004">
    <property type="protein sequence ID" value="KAL3834286.1"/>
    <property type="molecule type" value="Genomic_DNA"/>
</dbReference>
<protein>
    <submittedName>
        <fullName evidence="2">Uncharacterized protein</fullName>
    </submittedName>
</protein>
<proteinExistence type="predicted"/>
<gene>
    <name evidence="2" type="ORF">ACJIZ3_009022</name>
</gene>
<keyword evidence="1" id="KW-0812">Transmembrane</keyword>
<evidence type="ECO:0000256" key="1">
    <source>
        <dbReference type="SAM" id="Phobius"/>
    </source>
</evidence>
<comment type="caution">
    <text evidence="2">The sequence shown here is derived from an EMBL/GenBank/DDBJ whole genome shotgun (WGS) entry which is preliminary data.</text>
</comment>
<dbReference type="Proteomes" id="UP001634393">
    <property type="component" value="Unassembled WGS sequence"/>
</dbReference>
<dbReference type="AlphaFoldDB" id="A0ABD3TCF5"/>
<keyword evidence="1" id="KW-1133">Transmembrane helix</keyword>
<feature type="transmembrane region" description="Helical" evidence="1">
    <location>
        <begin position="43"/>
        <end position="63"/>
    </location>
</feature>